<evidence type="ECO:0000256" key="1">
    <source>
        <dbReference type="SAM" id="MobiDB-lite"/>
    </source>
</evidence>
<dbReference type="AlphaFoldDB" id="A0A210PQL0"/>
<feature type="transmembrane region" description="Helical" evidence="2">
    <location>
        <begin position="12"/>
        <end position="32"/>
    </location>
</feature>
<dbReference type="Proteomes" id="UP000242188">
    <property type="component" value="Unassembled WGS sequence"/>
</dbReference>
<dbReference type="InterPro" id="IPR004302">
    <property type="entry name" value="Cellulose/chitin-bd_N"/>
</dbReference>
<dbReference type="PANTHER" id="PTHR21113">
    <property type="entry name" value="AGAP001705-PA"/>
    <property type="match status" value="1"/>
</dbReference>
<dbReference type="PANTHER" id="PTHR21113:SF4">
    <property type="entry name" value="CHITIN-BINDING TYPE-4 DOMAIN-CONTAINING PROTEIN"/>
    <property type="match status" value="1"/>
</dbReference>
<reference evidence="4 5" key="1">
    <citation type="journal article" date="2017" name="Nat. Ecol. Evol.">
        <title>Scallop genome provides insights into evolution of bilaterian karyotype and development.</title>
        <authorList>
            <person name="Wang S."/>
            <person name="Zhang J."/>
            <person name="Jiao W."/>
            <person name="Li J."/>
            <person name="Xun X."/>
            <person name="Sun Y."/>
            <person name="Guo X."/>
            <person name="Huan P."/>
            <person name="Dong B."/>
            <person name="Zhang L."/>
            <person name="Hu X."/>
            <person name="Sun X."/>
            <person name="Wang J."/>
            <person name="Zhao C."/>
            <person name="Wang Y."/>
            <person name="Wang D."/>
            <person name="Huang X."/>
            <person name="Wang R."/>
            <person name="Lv J."/>
            <person name="Li Y."/>
            <person name="Zhang Z."/>
            <person name="Liu B."/>
            <person name="Lu W."/>
            <person name="Hui Y."/>
            <person name="Liang J."/>
            <person name="Zhou Z."/>
            <person name="Hou R."/>
            <person name="Li X."/>
            <person name="Liu Y."/>
            <person name="Li H."/>
            <person name="Ning X."/>
            <person name="Lin Y."/>
            <person name="Zhao L."/>
            <person name="Xing Q."/>
            <person name="Dou J."/>
            <person name="Li Y."/>
            <person name="Mao J."/>
            <person name="Guo H."/>
            <person name="Dou H."/>
            <person name="Li T."/>
            <person name="Mu C."/>
            <person name="Jiang W."/>
            <person name="Fu Q."/>
            <person name="Fu X."/>
            <person name="Miao Y."/>
            <person name="Liu J."/>
            <person name="Yu Q."/>
            <person name="Li R."/>
            <person name="Liao H."/>
            <person name="Li X."/>
            <person name="Kong Y."/>
            <person name="Jiang Z."/>
            <person name="Chourrout D."/>
            <person name="Li R."/>
            <person name="Bao Z."/>
        </authorList>
    </citation>
    <scope>NUCLEOTIDE SEQUENCE [LARGE SCALE GENOMIC DNA]</scope>
    <source>
        <strain evidence="4 5">PY_sf001</strain>
    </source>
</reference>
<keyword evidence="5" id="KW-1185">Reference proteome</keyword>
<keyword evidence="2" id="KW-0812">Transmembrane</keyword>
<protein>
    <recommendedName>
        <fullName evidence="3">Chitin-binding type-4 domain-containing protein</fullName>
    </recommendedName>
</protein>
<comment type="caution">
    <text evidence="4">The sequence shown here is derived from an EMBL/GenBank/DDBJ whole genome shotgun (WGS) entry which is preliminary data.</text>
</comment>
<name>A0A210PQL0_MIZYE</name>
<feature type="domain" description="Chitin-binding type-4" evidence="3">
    <location>
        <begin position="35"/>
        <end position="228"/>
    </location>
</feature>
<accession>A0A210PQL0</accession>
<evidence type="ECO:0000313" key="5">
    <source>
        <dbReference type="Proteomes" id="UP000242188"/>
    </source>
</evidence>
<dbReference type="Pfam" id="PF03067">
    <property type="entry name" value="LPMO_10"/>
    <property type="match status" value="1"/>
</dbReference>
<feature type="region of interest" description="Disordered" evidence="1">
    <location>
        <begin position="235"/>
        <end position="284"/>
    </location>
</feature>
<dbReference type="EMBL" id="NEDP02005555">
    <property type="protein sequence ID" value="OWF38771.1"/>
    <property type="molecule type" value="Genomic_DNA"/>
</dbReference>
<feature type="compositionally biased region" description="Low complexity" evidence="1">
    <location>
        <begin position="254"/>
        <end position="283"/>
    </location>
</feature>
<evidence type="ECO:0000313" key="4">
    <source>
        <dbReference type="EMBL" id="OWF38771.1"/>
    </source>
</evidence>
<keyword evidence="2" id="KW-1133">Transmembrane helix</keyword>
<dbReference type="OrthoDB" id="64893at2759"/>
<gene>
    <name evidence="4" type="ORF">KP79_PYT20792</name>
</gene>
<proteinExistence type="predicted"/>
<evidence type="ECO:0000256" key="2">
    <source>
        <dbReference type="SAM" id="Phobius"/>
    </source>
</evidence>
<keyword evidence="2" id="KW-0472">Membrane</keyword>
<organism evidence="4 5">
    <name type="scientific">Mizuhopecten yessoensis</name>
    <name type="common">Japanese scallop</name>
    <name type="synonym">Patinopecten yessoensis</name>
    <dbReference type="NCBI Taxonomy" id="6573"/>
    <lineage>
        <taxon>Eukaryota</taxon>
        <taxon>Metazoa</taxon>
        <taxon>Spiralia</taxon>
        <taxon>Lophotrochozoa</taxon>
        <taxon>Mollusca</taxon>
        <taxon>Bivalvia</taxon>
        <taxon>Autobranchia</taxon>
        <taxon>Pteriomorphia</taxon>
        <taxon>Pectinida</taxon>
        <taxon>Pectinoidea</taxon>
        <taxon>Pectinidae</taxon>
        <taxon>Mizuhopecten</taxon>
    </lineage>
</organism>
<evidence type="ECO:0000259" key="3">
    <source>
        <dbReference type="Pfam" id="PF03067"/>
    </source>
</evidence>
<sequence length="384" mass="42672">MGHFRLQKLTENVLKYLMLCFTILYVIDLAGVSGHGRLVSPPGRSTMWRYGYSTPPNYNDHQLFCGGFAIQWWVNGGKCGICGDRYDLSVHDNEPPNGRFANGIITGYYVKSGTININVEITASHKGYFEFRLCPNNNVRRAATQSCLDRYLLQEYYGNSTRVHVDDSSVGFYDIKMRLPYDVTCSQCVLQWRYISGNRWGCANNDFIRGNCGLGFGPQEEFYACADIAILESDKDDHSTPSPTTQFPPITPRVPTSLTTKSPPVTTTPTTTPATTQSPTQLPVTRMPPPSIQIVCKSAGAWKGLLAMDRWCHVNCKRRYCPMTHCKCRPAGQLVDDQDSGLLGTGKNCFSVAGNPGLDLWCQHNCPQGLCDQNMCYCTQTGSG</sequence>